<dbReference type="Gene3D" id="3.30.390.100">
    <property type="match status" value="1"/>
</dbReference>
<accession>A0A132N923</accession>
<evidence type="ECO:0008006" key="5">
    <source>
        <dbReference type="Google" id="ProtNLM"/>
    </source>
</evidence>
<dbReference type="Pfam" id="PF04016">
    <property type="entry name" value="DUF364"/>
    <property type="match status" value="1"/>
</dbReference>
<organism evidence="3 4">
    <name type="scientific">Hydrogenibacillus schlegelii</name>
    <name type="common">Bacillus schlegelii</name>
    <dbReference type="NCBI Taxonomy" id="1484"/>
    <lineage>
        <taxon>Bacteria</taxon>
        <taxon>Bacillati</taxon>
        <taxon>Bacillota</taxon>
        <taxon>Bacilli</taxon>
        <taxon>Bacillales</taxon>
        <taxon>Bacillales Family X. Incertae Sedis</taxon>
        <taxon>Hydrogenibacillus</taxon>
    </lineage>
</organism>
<name>A0A132N923_HYDSH</name>
<proteinExistence type="predicted"/>
<sequence length="259" mass="27686">MPRPFEVYDALIELVPPERTADDVLVGPYRTLVRSGGDIGVAITAKDGGIDIPDAGSLAGRPLRELAERVRSWNLAEASVGLAAINAALNTKENAERLTGRPLSALPAESIFDVMRECLRGQKVAVVGHFPGLERLGEVATLTVLERKPLPGELPDSAAEVVLPDQDVVFLTAATLVNKTFSRLAELSRNALVVLVGPSTPLAPVLFDYGVDVLAGAVVTEAAHVWRVVQEGGHYRRFHEGVQRVTVMSARSRPEGTCG</sequence>
<dbReference type="InterPro" id="IPR025251">
    <property type="entry name" value="DUF4213"/>
</dbReference>
<dbReference type="OrthoDB" id="9806942at2"/>
<reference evidence="3 4" key="1">
    <citation type="submission" date="2015-09" db="EMBL/GenBank/DDBJ databases">
        <title>Draft genome sequence of Hydrogenibacillus schlegelii DSM 2000.</title>
        <authorList>
            <person name="Hemp J."/>
        </authorList>
    </citation>
    <scope>NUCLEOTIDE SEQUENCE [LARGE SCALE GENOMIC DNA]</scope>
    <source>
        <strain evidence="3 4">MA 48</strain>
    </source>
</reference>
<evidence type="ECO:0000259" key="1">
    <source>
        <dbReference type="Pfam" id="PF04016"/>
    </source>
</evidence>
<dbReference type="EMBL" id="JXBB01000019">
    <property type="protein sequence ID" value="OAR04349.1"/>
    <property type="molecule type" value="Genomic_DNA"/>
</dbReference>
<dbReference type="Pfam" id="PF13938">
    <property type="entry name" value="DUF4213"/>
    <property type="match status" value="1"/>
</dbReference>
<gene>
    <name evidence="3" type="ORF">SA87_10020</name>
</gene>
<dbReference type="RefSeq" id="WP_066200966.1">
    <property type="nucleotide sequence ID" value="NZ_CBCSAS010000045.1"/>
</dbReference>
<protein>
    <recommendedName>
        <fullName evidence="5">Molybdenum transport ATP-binding protein ModC</fullName>
    </recommendedName>
</protein>
<keyword evidence="4" id="KW-1185">Reference proteome</keyword>
<dbReference type="InterPro" id="IPR007161">
    <property type="entry name" value="DUF364"/>
</dbReference>
<comment type="caution">
    <text evidence="3">The sequence shown here is derived from an EMBL/GenBank/DDBJ whole genome shotgun (WGS) entry which is preliminary data.</text>
</comment>
<evidence type="ECO:0000313" key="3">
    <source>
        <dbReference type="EMBL" id="OAR04349.1"/>
    </source>
</evidence>
<feature type="domain" description="DUF4213" evidence="2">
    <location>
        <begin position="8"/>
        <end position="88"/>
    </location>
</feature>
<dbReference type="Proteomes" id="UP000243024">
    <property type="component" value="Unassembled WGS sequence"/>
</dbReference>
<dbReference type="STRING" id="1484.SA87_10020"/>
<dbReference type="Gene3D" id="3.40.50.11590">
    <property type="match status" value="1"/>
</dbReference>
<dbReference type="AlphaFoldDB" id="A0A132N923"/>
<dbReference type="SUPFAM" id="SSF159713">
    <property type="entry name" value="Dhaf3308-like"/>
    <property type="match status" value="1"/>
</dbReference>
<evidence type="ECO:0000259" key="2">
    <source>
        <dbReference type="Pfam" id="PF13938"/>
    </source>
</evidence>
<evidence type="ECO:0000313" key="4">
    <source>
        <dbReference type="Proteomes" id="UP000243024"/>
    </source>
</evidence>
<feature type="domain" description="Putative heavy-metal chelation" evidence="1">
    <location>
        <begin position="112"/>
        <end position="247"/>
    </location>
</feature>